<reference evidence="5" key="3">
    <citation type="submission" date="2018-04" db="EMBL/GenBank/DDBJ databases">
        <authorList>
            <person name="Illikoud N."/>
        </authorList>
    </citation>
    <scope>NUCLEOTIDE SEQUENCE [LARGE SCALE GENOMIC DNA]</scope>
</reference>
<keyword evidence="4" id="KW-1185">Reference proteome</keyword>
<dbReference type="InterPro" id="IPR009732">
    <property type="entry name" value="DUF1304"/>
</dbReference>
<keyword evidence="1" id="KW-0812">Transmembrane</keyword>
<feature type="transmembrane region" description="Helical" evidence="1">
    <location>
        <begin position="79"/>
        <end position="98"/>
    </location>
</feature>
<dbReference type="EMBL" id="CP023483">
    <property type="protein sequence ID" value="ATF26686.1"/>
    <property type="molecule type" value="Genomic_DNA"/>
</dbReference>
<protein>
    <submittedName>
        <fullName evidence="2">DUF1304 domain-containing protein</fullName>
    </submittedName>
</protein>
<feature type="transmembrane region" description="Helical" evidence="1">
    <location>
        <begin position="56"/>
        <end position="73"/>
    </location>
</feature>
<proteinExistence type="predicted"/>
<feature type="transmembrane region" description="Helical" evidence="1">
    <location>
        <begin position="6"/>
        <end position="26"/>
    </location>
</feature>
<evidence type="ECO:0000313" key="2">
    <source>
        <dbReference type="EMBL" id="ATF26686.1"/>
    </source>
</evidence>
<keyword evidence="1" id="KW-0472">Membrane</keyword>
<dbReference type="PANTHER" id="PTHR38446:SF1">
    <property type="entry name" value="BLL0914 PROTEIN"/>
    <property type="match status" value="1"/>
</dbReference>
<dbReference type="Proteomes" id="UP000270190">
    <property type="component" value="Unassembled WGS sequence"/>
</dbReference>
<keyword evidence="1" id="KW-1133">Transmembrane helix</keyword>
<organism evidence="2 4">
    <name type="scientific">Brochothrix thermosphacta</name>
    <name type="common">Microbacterium thermosphactum</name>
    <dbReference type="NCBI Taxonomy" id="2756"/>
    <lineage>
        <taxon>Bacteria</taxon>
        <taxon>Bacillati</taxon>
        <taxon>Bacillota</taxon>
        <taxon>Bacilli</taxon>
        <taxon>Bacillales</taxon>
        <taxon>Listeriaceae</taxon>
        <taxon>Brochothrix</taxon>
    </lineage>
</organism>
<dbReference type="Pfam" id="PF06993">
    <property type="entry name" value="DUF1304"/>
    <property type="match status" value="1"/>
</dbReference>
<sequence>MTILAYILIMIVAIEHLYILALEMFFSTSTAARRTFGVTEEFIANKQVQSLFANQGLYNGFLAAGLIWGLLIVPSAFQFSAVVFFLSCVIIAAVYGGLTANKGILIKQGSPAILALIVTLIALG</sequence>
<dbReference type="AlphaFoldDB" id="A0A1D2KZ05"/>
<reference evidence="2 4" key="1">
    <citation type="submission" date="2017-09" db="EMBL/GenBank/DDBJ databases">
        <title>Complete Genome Sequences of Two Strains of the Meat Spoilage Bacterium Brochothrix thermosphacta Isolated from Ground Chicken.</title>
        <authorList>
            <person name="Paoli G.C."/>
            <person name="Wijey C."/>
            <person name="Chen C.-Y."/>
            <person name="Nguyen L."/>
            <person name="Yan X."/>
            <person name="Irwin P.L."/>
        </authorList>
    </citation>
    <scope>NUCLEOTIDE SEQUENCE [LARGE SCALE GENOMIC DNA]</scope>
    <source>
        <strain evidence="2 4">BI</strain>
    </source>
</reference>
<dbReference type="OrthoDB" id="9803832at2"/>
<dbReference type="GeneID" id="66536596"/>
<dbReference type="STRING" id="2756.BFR44_10830"/>
<dbReference type="KEGG" id="bths:CNY62_09985"/>
<evidence type="ECO:0000313" key="3">
    <source>
        <dbReference type="EMBL" id="SPP26701.1"/>
    </source>
</evidence>
<dbReference type="EMBL" id="OUNC01000003">
    <property type="protein sequence ID" value="SPP26701.1"/>
    <property type="molecule type" value="Genomic_DNA"/>
</dbReference>
<evidence type="ECO:0000256" key="1">
    <source>
        <dbReference type="SAM" id="Phobius"/>
    </source>
</evidence>
<dbReference type="RefSeq" id="WP_029091224.1">
    <property type="nucleotide sequence ID" value="NZ_CBCPIX010000004.1"/>
</dbReference>
<accession>A0A1D2KZ05</accession>
<gene>
    <name evidence="3" type="ORF">BTBSAS_110050</name>
    <name evidence="2" type="ORF">CNY62_09985</name>
</gene>
<evidence type="ECO:0000313" key="4">
    <source>
        <dbReference type="Proteomes" id="UP000243591"/>
    </source>
</evidence>
<dbReference type="Proteomes" id="UP000243591">
    <property type="component" value="Chromosome"/>
</dbReference>
<name>A0A1D2KZ05_BROTH</name>
<dbReference type="PANTHER" id="PTHR38446">
    <property type="entry name" value="BLL0914 PROTEIN"/>
    <property type="match status" value="1"/>
</dbReference>
<reference evidence="3" key="2">
    <citation type="submission" date="2018-04" db="EMBL/GenBank/DDBJ databases">
        <authorList>
            <person name="Go L.Y."/>
            <person name="Mitchell J.A."/>
        </authorList>
    </citation>
    <scope>NUCLEOTIDE SEQUENCE</scope>
    <source>
        <strain evidence="3">BSAS1 3</strain>
    </source>
</reference>
<evidence type="ECO:0000313" key="5">
    <source>
        <dbReference type="Proteomes" id="UP000270190"/>
    </source>
</evidence>